<organism evidence="1 2">
    <name type="scientific">Mycena alexandri</name>
    <dbReference type="NCBI Taxonomy" id="1745969"/>
    <lineage>
        <taxon>Eukaryota</taxon>
        <taxon>Fungi</taxon>
        <taxon>Dikarya</taxon>
        <taxon>Basidiomycota</taxon>
        <taxon>Agaricomycotina</taxon>
        <taxon>Agaricomycetes</taxon>
        <taxon>Agaricomycetidae</taxon>
        <taxon>Agaricales</taxon>
        <taxon>Marasmiineae</taxon>
        <taxon>Mycenaceae</taxon>
        <taxon>Mycena</taxon>
    </lineage>
</organism>
<protein>
    <submittedName>
        <fullName evidence="1">Uncharacterized protein</fullName>
    </submittedName>
</protein>
<dbReference type="AlphaFoldDB" id="A0AAD6S7D8"/>
<reference evidence="1" key="1">
    <citation type="submission" date="2023-03" db="EMBL/GenBank/DDBJ databases">
        <title>Massive genome expansion in bonnet fungi (Mycena s.s.) driven by repeated elements and novel gene families across ecological guilds.</title>
        <authorList>
            <consortium name="Lawrence Berkeley National Laboratory"/>
            <person name="Harder C.B."/>
            <person name="Miyauchi S."/>
            <person name="Viragh M."/>
            <person name="Kuo A."/>
            <person name="Thoen E."/>
            <person name="Andreopoulos B."/>
            <person name="Lu D."/>
            <person name="Skrede I."/>
            <person name="Drula E."/>
            <person name="Henrissat B."/>
            <person name="Morin E."/>
            <person name="Kohler A."/>
            <person name="Barry K."/>
            <person name="LaButti K."/>
            <person name="Morin E."/>
            <person name="Salamov A."/>
            <person name="Lipzen A."/>
            <person name="Mereny Z."/>
            <person name="Hegedus B."/>
            <person name="Baldrian P."/>
            <person name="Stursova M."/>
            <person name="Weitz H."/>
            <person name="Taylor A."/>
            <person name="Grigoriev I.V."/>
            <person name="Nagy L.G."/>
            <person name="Martin F."/>
            <person name="Kauserud H."/>
        </authorList>
    </citation>
    <scope>NUCLEOTIDE SEQUENCE</scope>
    <source>
        <strain evidence="1">CBHHK200</strain>
    </source>
</reference>
<comment type="caution">
    <text evidence="1">The sequence shown here is derived from an EMBL/GenBank/DDBJ whole genome shotgun (WGS) entry which is preliminary data.</text>
</comment>
<accession>A0AAD6S7D8</accession>
<proteinExistence type="predicted"/>
<name>A0AAD6S7D8_9AGAR</name>
<evidence type="ECO:0000313" key="1">
    <source>
        <dbReference type="EMBL" id="KAJ7021581.1"/>
    </source>
</evidence>
<dbReference type="Proteomes" id="UP001218188">
    <property type="component" value="Unassembled WGS sequence"/>
</dbReference>
<dbReference type="EMBL" id="JARJCM010000227">
    <property type="protein sequence ID" value="KAJ7021581.1"/>
    <property type="molecule type" value="Genomic_DNA"/>
</dbReference>
<keyword evidence="2" id="KW-1185">Reference proteome</keyword>
<gene>
    <name evidence="1" type="ORF">C8F04DRAFT_1195246</name>
</gene>
<evidence type="ECO:0000313" key="2">
    <source>
        <dbReference type="Proteomes" id="UP001218188"/>
    </source>
</evidence>
<sequence>MPSFAAWTRANAAFGADGVEREMDEAFWEVERAEKRRMSTHQPAYDAPNFHVVRMSHLDLQMVEVGLQGDLPRVICDLDAFVDASFDVQTPLALAFITPPGEGDQYAIEGVGQLGAIMVLTTRPRKNYSGRTYPQEKRCNKEVGVLKGLELERAIVAGMSFEGSGLGDESEMRLRRMVKQRTKGKGCGKDEACRLRASIGPPG</sequence>